<evidence type="ECO:0000256" key="4">
    <source>
        <dbReference type="ARBA" id="ARBA00022729"/>
    </source>
</evidence>
<comment type="similarity">
    <text evidence="5">Belongs to the EXORDIUM family.</text>
</comment>
<keyword evidence="3" id="KW-0964">Secreted</keyword>
<dbReference type="AlphaFoldDB" id="A0A834FWF9"/>
<name>A0A834FWF9_RHOSS</name>
<keyword evidence="4" id="KW-0732">Signal</keyword>
<sequence length="352" mass="38204">MDFFYRFTTNLSLLLLFFFFFATSFAALVKEQPLVLKYHQGPLLKGKITVNLIWYGQFSPTQRSIIVGFIESLNSPASPPPPSAASWWRTTSKYKGGASTLVIGSQTLDENYSMGKSLKTMHITALASKPNRVGSINVVLTAKDVAVDGFCMSRCGTHGSTRGKTRVAYAWVGNPETQCPGMCAWPFHQPVYGPQTPPLVAPNGDVGIDGMIINLATVLAGTVTNPYGNGYFQGPATAPLEAVSACTGIFGSGAYPGYAGNLLVDKSTGASFNANGVGGRKFLLPAMWDPETSTCKTLCVMFWRKNDWVWACVWLRIYSHVGDKYGGFGQHLGCRFSVTCKLLCLFGKLLLH</sequence>
<proteinExistence type="inferred from homology"/>
<evidence type="ECO:0000313" key="6">
    <source>
        <dbReference type="EMBL" id="KAF7112829.1"/>
    </source>
</evidence>
<keyword evidence="7" id="KW-1185">Reference proteome</keyword>
<dbReference type="InterPro" id="IPR006766">
    <property type="entry name" value="EXORDIUM-like"/>
</dbReference>
<reference evidence="6" key="1">
    <citation type="submission" date="2019-11" db="EMBL/GenBank/DDBJ databases">
        <authorList>
            <person name="Liu Y."/>
            <person name="Hou J."/>
            <person name="Li T.-Q."/>
            <person name="Guan C.-H."/>
            <person name="Wu X."/>
            <person name="Wu H.-Z."/>
            <person name="Ling F."/>
            <person name="Zhang R."/>
            <person name="Shi X.-G."/>
            <person name="Ren J.-P."/>
            <person name="Chen E.-F."/>
            <person name="Sun J.-M."/>
        </authorList>
    </citation>
    <scope>NUCLEOTIDE SEQUENCE</scope>
    <source>
        <strain evidence="6">Adult_tree_wgs_1</strain>
        <tissue evidence="6">Leaves</tissue>
    </source>
</reference>
<keyword evidence="2" id="KW-0052">Apoplast</keyword>
<comment type="subcellular location">
    <subcellularLocation>
        <location evidence="1">Secreted</location>
        <location evidence="1">Extracellular space</location>
        <location evidence="1">Apoplast</location>
    </subcellularLocation>
</comment>
<comment type="caution">
    <text evidence="6">The sequence shown here is derived from an EMBL/GenBank/DDBJ whole genome shotgun (WGS) entry which is preliminary data.</text>
</comment>
<dbReference type="OrthoDB" id="2017091at2759"/>
<dbReference type="Pfam" id="PF04674">
    <property type="entry name" value="Phi_1"/>
    <property type="match status" value="1"/>
</dbReference>
<evidence type="ECO:0008006" key="8">
    <source>
        <dbReference type="Google" id="ProtNLM"/>
    </source>
</evidence>
<accession>A0A834FWF9</accession>
<evidence type="ECO:0000256" key="2">
    <source>
        <dbReference type="ARBA" id="ARBA00022523"/>
    </source>
</evidence>
<dbReference type="EMBL" id="WJXA01000414">
    <property type="protein sequence ID" value="KAF7112829.1"/>
    <property type="molecule type" value="Genomic_DNA"/>
</dbReference>
<evidence type="ECO:0000256" key="3">
    <source>
        <dbReference type="ARBA" id="ARBA00022525"/>
    </source>
</evidence>
<protein>
    <recommendedName>
        <fullName evidence="8">Protein EXORDIUM-like 2</fullName>
    </recommendedName>
</protein>
<evidence type="ECO:0000256" key="5">
    <source>
        <dbReference type="ARBA" id="ARBA00023591"/>
    </source>
</evidence>
<dbReference type="GO" id="GO:0048046">
    <property type="term" value="C:apoplast"/>
    <property type="evidence" value="ECO:0007669"/>
    <property type="project" value="UniProtKB-SubCell"/>
</dbReference>
<organism evidence="6 7">
    <name type="scientific">Rhododendron simsii</name>
    <name type="common">Sims's rhododendron</name>
    <dbReference type="NCBI Taxonomy" id="118357"/>
    <lineage>
        <taxon>Eukaryota</taxon>
        <taxon>Viridiplantae</taxon>
        <taxon>Streptophyta</taxon>
        <taxon>Embryophyta</taxon>
        <taxon>Tracheophyta</taxon>
        <taxon>Spermatophyta</taxon>
        <taxon>Magnoliopsida</taxon>
        <taxon>eudicotyledons</taxon>
        <taxon>Gunneridae</taxon>
        <taxon>Pentapetalae</taxon>
        <taxon>asterids</taxon>
        <taxon>Ericales</taxon>
        <taxon>Ericaceae</taxon>
        <taxon>Ericoideae</taxon>
        <taxon>Rhodoreae</taxon>
        <taxon>Rhododendron</taxon>
    </lineage>
</organism>
<evidence type="ECO:0000313" key="7">
    <source>
        <dbReference type="Proteomes" id="UP000626092"/>
    </source>
</evidence>
<dbReference type="PANTHER" id="PTHR31279">
    <property type="entry name" value="PROTEIN EXORDIUM-LIKE 5"/>
    <property type="match status" value="1"/>
</dbReference>
<gene>
    <name evidence="6" type="ORF">RHSIM_RhsimUnG0188600</name>
</gene>
<evidence type="ECO:0000256" key="1">
    <source>
        <dbReference type="ARBA" id="ARBA00004271"/>
    </source>
</evidence>
<dbReference type="Proteomes" id="UP000626092">
    <property type="component" value="Unassembled WGS sequence"/>
</dbReference>
<dbReference type="PANTHER" id="PTHR31279:SF3">
    <property type="entry name" value="PROTEIN EXORDIUM-LIKE 2"/>
    <property type="match status" value="1"/>
</dbReference>